<dbReference type="AlphaFoldDB" id="A0A6N8KXZ0"/>
<organism evidence="5 6">
    <name type="scientific">Sphingobacterium humi</name>
    <dbReference type="NCBI Taxonomy" id="1796905"/>
    <lineage>
        <taxon>Bacteria</taxon>
        <taxon>Pseudomonadati</taxon>
        <taxon>Bacteroidota</taxon>
        <taxon>Sphingobacteriia</taxon>
        <taxon>Sphingobacteriales</taxon>
        <taxon>Sphingobacteriaceae</taxon>
        <taxon>Sphingobacterium</taxon>
    </lineage>
</organism>
<reference evidence="5 6" key="1">
    <citation type="submission" date="2019-12" db="EMBL/GenBank/DDBJ databases">
        <authorList>
            <person name="Dong K."/>
        </authorList>
    </citation>
    <scope>NUCLEOTIDE SEQUENCE [LARGE SCALE GENOMIC DNA]</scope>
    <source>
        <strain evidence="5 6">JCM 31225</strain>
    </source>
</reference>
<dbReference type="CDD" id="cd00063">
    <property type="entry name" value="FN3"/>
    <property type="match status" value="1"/>
</dbReference>
<proteinExistence type="predicted"/>
<evidence type="ECO:0000313" key="5">
    <source>
        <dbReference type="EMBL" id="MVZ60462.1"/>
    </source>
</evidence>
<dbReference type="PANTHER" id="PTHR22953">
    <property type="entry name" value="ACID PHOSPHATASE RELATED"/>
    <property type="match status" value="1"/>
</dbReference>
<dbReference type="SUPFAM" id="SSF49363">
    <property type="entry name" value="Purple acid phosphatase, N-terminal domain"/>
    <property type="match status" value="1"/>
</dbReference>
<dbReference type="InterPro" id="IPR004843">
    <property type="entry name" value="Calcineurin-like_PHP"/>
</dbReference>
<dbReference type="Gene3D" id="2.60.40.380">
    <property type="entry name" value="Purple acid phosphatase-like, N-terminal"/>
    <property type="match status" value="1"/>
</dbReference>
<gene>
    <name evidence="5" type="ORF">GQF63_00360</name>
</gene>
<dbReference type="Pfam" id="PF00149">
    <property type="entry name" value="Metallophos"/>
    <property type="match status" value="1"/>
</dbReference>
<keyword evidence="6" id="KW-1185">Reference proteome</keyword>
<dbReference type="InterPro" id="IPR003961">
    <property type="entry name" value="FN3_dom"/>
</dbReference>
<feature type="chain" id="PRO_5027116857" evidence="2">
    <location>
        <begin position="22"/>
        <end position="389"/>
    </location>
</feature>
<dbReference type="Gene3D" id="3.60.21.10">
    <property type="match status" value="1"/>
</dbReference>
<dbReference type="EMBL" id="WSQA01000001">
    <property type="protein sequence ID" value="MVZ60462.1"/>
    <property type="molecule type" value="Genomic_DNA"/>
</dbReference>
<dbReference type="OrthoDB" id="596345at2"/>
<dbReference type="InterPro" id="IPR015914">
    <property type="entry name" value="PAPs_N"/>
</dbReference>
<dbReference type="GO" id="GO:0003993">
    <property type="term" value="F:acid phosphatase activity"/>
    <property type="evidence" value="ECO:0007669"/>
    <property type="project" value="InterPro"/>
</dbReference>
<keyword evidence="1 2" id="KW-0732">Signal</keyword>
<evidence type="ECO:0000259" key="4">
    <source>
        <dbReference type="Pfam" id="PF16656"/>
    </source>
</evidence>
<name>A0A6N8KXZ0_9SPHI</name>
<dbReference type="Proteomes" id="UP000435036">
    <property type="component" value="Unassembled WGS sequence"/>
</dbReference>
<dbReference type="SUPFAM" id="SSF56300">
    <property type="entry name" value="Metallo-dependent phosphatases"/>
    <property type="match status" value="1"/>
</dbReference>
<dbReference type="PANTHER" id="PTHR22953:SF153">
    <property type="entry name" value="PURPLE ACID PHOSPHATASE"/>
    <property type="match status" value="1"/>
</dbReference>
<evidence type="ECO:0000256" key="1">
    <source>
        <dbReference type="ARBA" id="ARBA00022729"/>
    </source>
</evidence>
<dbReference type="RefSeq" id="WP_160367117.1">
    <property type="nucleotide sequence ID" value="NZ_WSQA01000001.1"/>
</dbReference>
<comment type="caution">
    <text evidence="5">The sequence shown here is derived from an EMBL/GenBank/DDBJ whole genome shotgun (WGS) entry which is preliminary data.</text>
</comment>
<dbReference type="InterPro" id="IPR029052">
    <property type="entry name" value="Metallo-depent_PP-like"/>
</dbReference>
<evidence type="ECO:0000259" key="3">
    <source>
        <dbReference type="Pfam" id="PF00149"/>
    </source>
</evidence>
<sequence>MTPKTFILYVFLSLFVGTAAAQEKIQITHQPYIQALTDSSLSIVWVTNKAATGWVELAPDDNSHFYQEERKKLFAAKYGFKSVGTVHQVDIKGLTPGTKYRYRVYNQEVLNHQGTRVQYGDFVATSVYKNQPLSFATPKPSDQVNFAIVNDIHGKNEVLSNLIGQADMKKTDFVIFNGDMVDALHSEQQMFDGFMDTAIKLFASETPMYYSRGNHETRGPFAVAYPKYFPTNTGELYYMFTQGEACFIVLDCGEDKPDSDIEYSGIVDMDYYRAQQAQWLAKVVESPAYKNARYKIVICHMPPLGGWHGMLDIEKQFVPILNKAGAQIMISGHLHRHIKQMPKQGLNFPVLVNSNVNMVKAEITAQKAVFKVVDQQGKQVDEISLSPLR</sequence>
<protein>
    <submittedName>
        <fullName evidence="5">Purple acid phosphatase</fullName>
    </submittedName>
</protein>
<dbReference type="InterPro" id="IPR008963">
    <property type="entry name" value="Purple_acid_Pase-like_N"/>
</dbReference>
<feature type="domain" description="Purple acid phosphatase N-terminal" evidence="4">
    <location>
        <begin position="34"/>
        <end position="108"/>
    </location>
</feature>
<dbReference type="GO" id="GO:0046872">
    <property type="term" value="F:metal ion binding"/>
    <property type="evidence" value="ECO:0007669"/>
    <property type="project" value="InterPro"/>
</dbReference>
<accession>A0A6N8KXZ0</accession>
<feature type="domain" description="Calcineurin-like phosphoesterase" evidence="3">
    <location>
        <begin position="145"/>
        <end position="336"/>
    </location>
</feature>
<feature type="signal peptide" evidence="2">
    <location>
        <begin position="1"/>
        <end position="21"/>
    </location>
</feature>
<dbReference type="InterPro" id="IPR039331">
    <property type="entry name" value="PAPs-like"/>
</dbReference>
<evidence type="ECO:0000256" key="2">
    <source>
        <dbReference type="SAM" id="SignalP"/>
    </source>
</evidence>
<dbReference type="Pfam" id="PF16656">
    <property type="entry name" value="Pur_ac_phosph_N"/>
    <property type="match status" value="1"/>
</dbReference>
<evidence type="ECO:0000313" key="6">
    <source>
        <dbReference type="Proteomes" id="UP000435036"/>
    </source>
</evidence>